<feature type="repeat" description="WD" evidence="1">
    <location>
        <begin position="53"/>
        <end position="75"/>
    </location>
</feature>
<evidence type="ECO:0000256" key="1">
    <source>
        <dbReference type="PROSITE-ProRule" id="PRU00221"/>
    </source>
</evidence>
<dbReference type="EMBL" id="CAJOAY010012240">
    <property type="protein sequence ID" value="CAF4248851.1"/>
    <property type="molecule type" value="Genomic_DNA"/>
</dbReference>
<evidence type="ECO:0000256" key="2">
    <source>
        <dbReference type="SAM" id="MobiDB-lite"/>
    </source>
</evidence>
<name>A0A820EHR4_9BILA</name>
<gene>
    <name evidence="3" type="ORF">OKA104_LOCUS43489</name>
</gene>
<evidence type="ECO:0000313" key="3">
    <source>
        <dbReference type="EMBL" id="CAF4248851.1"/>
    </source>
</evidence>
<sequence length="415" mass="46889">AITGVKFDKWHIASSSRDYYANVWSTQGTFDKPLTALRHPKEVLCLEFLYLRVITGCADGKIRIWNALSGACLRVMRGNSVSDPVTGLVVTLNRLLVNTKSSLLLMNFEPVNYDYTLEEDKPPITETSTSSILSASMNKRKHISVRQRQTSASSKLSTVSTQESIDEKKKGVTIASNKENNGGSLTLEETKELLKKQIRGDPEQKQSLIPAEFRKSQQAALYQTNKSQDDTIYSEHRPVPLKMTDRPPSSPSRFDLRKRMASSQSQFYTRPPSASDLTSTNTSISRFEIIHRPPSQNRIHISQTNTDVSSIFKSSSLDDEKVQLLQPQQKPDKPRLIRPRTSTTIPTYEVKRGSKIYKVVVGYVSPYTSPLQRKELNLKTDGEIDLIFKQIKKQQEIQRASQQQIWLGLSPQPTS</sequence>
<dbReference type="InterPro" id="IPR001680">
    <property type="entry name" value="WD40_rpt"/>
</dbReference>
<evidence type="ECO:0000313" key="4">
    <source>
        <dbReference type="Proteomes" id="UP000663881"/>
    </source>
</evidence>
<dbReference type="InterPro" id="IPR036322">
    <property type="entry name" value="WD40_repeat_dom_sf"/>
</dbReference>
<dbReference type="PANTHER" id="PTHR19872">
    <property type="entry name" value="UBIQUITIN LIGASE SPECIFICITY FACTOR/HREP PROTEIN"/>
    <property type="match status" value="1"/>
</dbReference>
<dbReference type="SUPFAM" id="SSF50978">
    <property type="entry name" value="WD40 repeat-like"/>
    <property type="match status" value="1"/>
</dbReference>
<feature type="compositionally biased region" description="Basic and acidic residues" evidence="2">
    <location>
        <begin position="227"/>
        <end position="238"/>
    </location>
</feature>
<dbReference type="AlphaFoldDB" id="A0A820EHR4"/>
<dbReference type="InterPro" id="IPR015943">
    <property type="entry name" value="WD40/YVTN_repeat-like_dom_sf"/>
</dbReference>
<protein>
    <submittedName>
        <fullName evidence="3">Uncharacterized protein</fullName>
    </submittedName>
</protein>
<reference evidence="3" key="1">
    <citation type="submission" date="2021-02" db="EMBL/GenBank/DDBJ databases">
        <authorList>
            <person name="Nowell W R."/>
        </authorList>
    </citation>
    <scope>NUCLEOTIDE SEQUENCE</scope>
</reference>
<dbReference type="InterPro" id="IPR051075">
    <property type="entry name" value="SCF_subunit_WD-repeat"/>
</dbReference>
<accession>A0A820EHR4</accession>
<comment type="caution">
    <text evidence="3">The sequence shown here is derived from an EMBL/GenBank/DDBJ whole genome shotgun (WGS) entry which is preliminary data.</text>
</comment>
<dbReference type="Proteomes" id="UP000663881">
    <property type="component" value="Unassembled WGS sequence"/>
</dbReference>
<organism evidence="3 4">
    <name type="scientific">Adineta steineri</name>
    <dbReference type="NCBI Taxonomy" id="433720"/>
    <lineage>
        <taxon>Eukaryota</taxon>
        <taxon>Metazoa</taxon>
        <taxon>Spiralia</taxon>
        <taxon>Gnathifera</taxon>
        <taxon>Rotifera</taxon>
        <taxon>Eurotatoria</taxon>
        <taxon>Bdelloidea</taxon>
        <taxon>Adinetida</taxon>
        <taxon>Adinetidae</taxon>
        <taxon>Adineta</taxon>
    </lineage>
</organism>
<dbReference type="PANTHER" id="PTHR19872:SF7">
    <property type="entry name" value="F-BOX AND WD REPEAT DOMAIN CONTAINING PROTEIN 10B-RELATED"/>
    <property type="match status" value="1"/>
</dbReference>
<dbReference type="PROSITE" id="PS50082">
    <property type="entry name" value="WD_REPEATS_2"/>
    <property type="match status" value="1"/>
</dbReference>
<keyword evidence="1" id="KW-0853">WD repeat</keyword>
<feature type="non-terminal residue" evidence="3">
    <location>
        <position position="415"/>
    </location>
</feature>
<proteinExistence type="predicted"/>
<feature type="region of interest" description="Disordered" evidence="2">
    <location>
        <begin position="224"/>
        <end position="253"/>
    </location>
</feature>
<dbReference type="Gene3D" id="2.130.10.10">
    <property type="entry name" value="YVTN repeat-like/Quinoprotein amine dehydrogenase"/>
    <property type="match status" value="1"/>
</dbReference>